<evidence type="ECO:0000313" key="2">
    <source>
        <dbReference type="Proteomes" id="UP000092508"/>
    </source>
</evidence>
<dbReference type="AlphaFoldDB" id="A0A1B8QGG8"/>
<sequence length="141" mass="16331">MKISTIELTDTEKQALEQGYKLGETAVYRQRCHLILLKSQGYKALDIANILDTNIQSVYNWVKRYREHGIDGLQTKPGQGRKPILTHEHEQIVKDCISQERQRVKLIMDELTEQTGKQFSQRTLERFLKVLATPTNVSECD</sequence>
<dbReference type="SUPFAM" id="SSF46689">
    <property type="entry name" value="Homeodomain-like"/>
    <property type="match status" value="1"/>
</dbReference>
<dbReference type="OrthoDB" id="129174at2"/>
<organism evidence="1 2">
    <name type="scientific">Faucicola atlantae</name>
    <dbReference type="NCBI Taxonomy" id="34059"/>
    <lineage>
        <taxon>Bacteria</taxon>
        <taxon>Pseudomonadati</taxon>
        <taxon>Pseudomonadota</taxon>
        <taxon>Gammaproteobacteria</taxon>
        <taxon>Moraxellales</taxon>
        <taxon>Moraxellaceae</taxon>
        <taxon>Faucicola</taxon>
    </lineage>
</organism>
<dbReference type="Proteomes" id="UP000092508">
    <property type="component" value="Unassembled WGS sequence"/>
</dbReference>
<dbReference type="RefSeq" id="WP_067234258.1">
    <property type="nucleotide sequence ID" value="NZ_CP171125.1"/>
</dbReference>
<evidence type="ECO:0008006" key="3">
    <source>
        <dbReference type="Google" id="ProtNLM"/>
    </source>
</evidence>
<dbReference type="Pfam" id="PF13565">
    <property type="entry name" value="HTH_32"/>
    <property type="match status" value="1"/>
</dbReference>
<gene>
    <name evidence="1" type="ORF">A9308_02170</name>
</gene>
<accession>A0A1B8QGG8</accession>
<comment type="caution">
    <text evidence="1">The sequence shown here is derived from an EMBL/GenBank/DDBJ whole genome shotgun (WGS) entry which is preliminary data.</text>
</comment>
<reference evidence="1 2" key="1">
    <citation type="submission" date="2016-06" db="EMBL/GenBank/DDBJ databases">
        <title>Draft genome of Moraxella atlantae CCUG 66109.</title>
        <authorList>
            <person name="Salva-Serra F."/>
            <person name="Engstrom-Jakobsson H."/>
            <person name="Thorell K."/>
            <person name="Gonzales-Siles L."/>
            <person name="Karlsson R."/>
            <person name="Boulund F."/>
            <person name="Engstrand L."/>
            <person name="Kristiansson E."/>
            <person name="Moore E."/>
        </authorList>
    </citation>
    <scope>NUCLEOTIDE SEQUENCE [LARGE SCALE GENOMIC DNA]</scope>
    <source>
        <strain evidence="1 2">CCUG 66109</strain>
    </source>
</reference>
<protein>
    <recommendedName>
        <fullName evidence="3">Transposase and inactivated derivatives</fullName>
    </recommendedName>
</protein>
<dbReference type="STRING" id="34059.A9308_02170"/>
<dbReference type="EMBL" id="LZMZ01000002">
    <property type="protein sequence ID" value="OBX81041.1"/>
    <property type="molecule type" value="Genomic_DNA"/>
</dbReference>
<dbReference type="InterPro" id="IPR009057">
    <property type="entry name" value="Homeodomain-like_sf"/>
</dbReference>
<proteinExistence type="predicted"/>
<evidence type="ECO:0000313" key="1">
    <source>
        <dbReference type="EMBL" id="OBX81041.1"/>
    </source>
</evidence>
<name>A0A1B8QGG8_9GAMM</name>